<dbReference type="InterPro" id="IPR023997">
    <property type="entry name" value="TonB-dep_OMP_SusC/RagA_CS"/>
</dbReference>
<name>A0A4Q7MF89_9BACT</name>
<evidence type="ECO:0000256" key="2">
    <source>
        <dbReference type="ARBA" id="ARBA00022448"/>
    </source>
</evidence>
<evidence type="ECO:0000256" key="1">
    <source>
        <dbReference type="ARBA" id="ARBA00004571"/>
    </source>
</evidence>
<evidence type="ECO:0000259" key="10">
    <source>
        <dbReference type="Pfam" id="PF00593"/>
    </source>
</evidence>
<dbReference type="Pfam" id="PF07715">
    <property type="entry name" value="Plug"/>
    <property type="match status" value="1"/>
</dbReference>
<dbReference type="AlphaFoldDB" id="A0A4Q7MF89"/>
<feature type="domain" description="TonB-dependent receptor plug" evidence="11">
    <location>
        <begin position="118"/>
        <end position="222"/>
    </location>
</feature>
<evidence type="ECO:0000256" key="9">
    <source>
        <dbReference type="RuleBase" id="RU003357"/>
    </source>
</evidence>
<comment type="subcellular location">
    <subcellularLocation>
        <location evidence="1 8">Cell outer membrane</location>
        <topology evidence="1 8">Multi-pass membrane protein</topology>
    </subcellularLocation>
</comment>
<keyword evidence="3 8" id="KW-1134">Transmembrane beta strand</keyword>
<dbReference type="PROSITE" id="PS52016">
    <property type="entry name" value="TONB_DEPENDENT_REC_3"/>
    <property type="match status" value="1"/>
</dbReference>
<comment type="caution">
    <text evidence="12">The sequence shown here is derived from an EMBL/GenBank/DDBJ whole genome shotgun (WGS) entry which is preliminary data.</text>
</comment>
<comment type="similarity">
    <text evidence="8 9">Belongs to the TonB-dependent receptor family.</text>
</comment>
<dbReference type="Gene3D" id="2.40.170.20">
    <property type="entry name" value="TonB-dependent receptor, beta-barrel domain"/>
    <property type="match status" value="1"/>
</dbReference>
<protein>
    <submittedName>
        <fullName evidence="12">TonB-linked SusC/RagA family outer membrane protein</fullName>
    </submittedName>
</protein>
<dbReference type="RefSeq" id="WP_130543809.1">
    <property type="nucleotide sequence ID" value="NZ_CP042431.1"/>
</dbReference>
<dbReference type="NCBIfam" id="TIGR04056">
    <property type="entry name" value="OMP_RagA_SusC"/>
    <property type="match status" value="1"/>
</dbReference>
<dbReference type="Proteomes" id="UP000293874">
    <property type="component" value="Unassembled WGS sequence"/>
</dbReference>
<sequence length="1028" mass="112508">MLKKNVTLLLTLLISIGLYAQKRTLQGVVLTAESKQPLEGATITVNRSSLITTTDQQGKFKLELPDGKAVLSISFVGRETIEVDAKSDNNITILLKASNSTLEEVVAVAYTTVKRSGYPGAVSVIGSDKINNRLTPNLTNALQGLAPGIQTTSANGQPGNNSAIRIRGVGSINASSAPLFVIDGAPYDGDINAIDPADIASVNILKDAAAANLYGSRAANGVIIITTKQGKKGEDIAVNATLNQGWSSRAVKDYDKIGTNQYFEYFWEALRNKAITNGQSAEQAAQTATNNLVSELAINPYGANYPTPVGLNGKIVAGATPLWNDDWEDAMLQPAKYTQAQVNVSGGSDKTTYYIGTGYTNNEGAFLGSGFKRYNFRSNLTIQAKKWLKVGLNLNGSSTSQDYPVSADSRQANVVLFGRTIPSFYPIYQRNPDGSYKLDAKGQQQFDYGTYRPNGALPRYNLIGSQPLNKSRYTRENISARTFLEAAILANLKVKTSFNLDYINANSHFYTNPLVGEDAGIGGSVSKSNSRFLSYTFNNIITYDLDFQSGHHLNLLAGQEFYQLNTGDLSGSRQKFTLADLYEPNAASQLNDFTGNSDEYAKLSFFGQGQYNYLGKYFATASIRRDGSSRFSPDSRWGTFWSAGASWRLSEEEFLKSVNWLSSLTLKASYGASGNDALTGYYNYLALYAIKNNLGNGGIITSRLPTPDLRWESNLVLNLGTDFGFFKNRLYGTVNYYIRTSKDLLYGRPMAGSTGFTSISANIGKLRNSGVEVELNAVPVSNKDWRWQVGVNFAHNKNEILELPQKEIISGTKRLAVGGSIYDFFIREWAGVDPNTGNPLWYKTTADGKKETTGTYSSGTLYNVGTALPDLTGGFTSSLSYKDFELSFVLAYSLGGKVLDLDYVQLMSGGLNPGRNWSTELLNRWTPDNKATNVPRATTDDLSFTQTSSRWLYDATYARLKTAQLGYNLPDNLVRRAGLKNVKVYALAENLLTFYGHKGMDPEQSIEGTTYYQYPQMKTISVGLQVGL</sequence>
<feature type="domain" description="TonB-dependent receptor-like beta-barrel" evidence="10">
    <location>
        <begin position="442"/>
        <end position="982"/>
    </location>
</feature>
<proteinExistence type="inferred from homology"/>
<evidence type="ECO:0000259" key="11">
    <source>
        <dbReference type="Pfam" id="PF07715"/>
    </source>
</evidence>
<dbReference type="InterPro" id="IPR036942">
    <property type="entry name" value="Beta-barrel_TonB_sf"/>
</dbReference>
<dbReference type="Pfam" id="PF00593">
    <property type="entry name" value="TonB_dep_Rec_b-barrel"/>
    <property type="match status" value="1"/>
</dbReference>
<dbReference type="SUPFAM" id="SSF49464">
    <property type="entry name" value="Carboxypeptidase regulatory domain-like"/>
    <property type="match status" value="1"/>
</dbReference>
<dbReference type="EMBL" id="SGXA01000004">
    <property type="protein sequence ID" value="RZS66915.1"/>
    <property type="molecule type" value="Genomic_DNA"/>
</dbReference>
<dbReference type="InterPro" id="IPR012910">
    <property type="entry name" value="Plug_dom"/>
</dbReference>
<dbReference type="Gene3D" id="2.170.130.10">
    <property type="entry name" value="TonB-dependent receptor, plug domain"/>
    <property type="match status" value="1"/>
</dbReference>
<keyword evidence="7 8" id="KW-0998">Cell outer membrane</keyword>
<keyword evidence="5 9" id="KW-0798">TonB box</keyword>
<accession>A0A4Q7MF89</accession>
<dbReference type="InterPro" id="IPR008969">
    <property type="entry name" value="CarboxyPept-like_regulatory"/>
</dbReference>
<evidence type="ECO:0000256" key="8">
    <source>
        <dbReference type="PROSITE-ProRule" id="PRU01360"/>
    </source>
</evidence>
<evidence type="ECO:0000313" key="13">
    <source>
        <dbReference type="Proteomes" id="UP000293874"/>
    </source>
</evidence>
<evidence type="ECO:0000256" key="4">
    <source>
        <dbReference type="ARBA" id="ARBA00022692"/>
    </source>
</evidence>
<dbReference type="InterPro" id="IPR039426">
    <property type="entry name" value="TonB-dep_rcpt-like"/>
</dbReference>
<dbReference type="OrthoDB" id="9768177at2"/>
<dbReference type="Gene3D" id="2.60.40.1120">
    <property type="entry name" value="Carboxypeptidase-like, regulatory domain"/>
    <property type="match status" value="1"/>
</dbReference>
<dbReference type="Pfam" id="PF13715">
    <property type="entry name" value="CarbopepD_reg_2"/>
    <property type="match status" value="1"/>
</dbReference>
<dbReference type="InterPro" id="IPR037066">
    <property type="entry name" value="Plug_dom_sf"/>
</dbReference>
<reference evidence="12 13" key="1">
    <citation type="submission" date="2019-02" db="EMBL/GenBank/DDBJ databases">
        <title>Genomic Encyclopedia of Type Strains, Phase IV (KMG-IV): sequencing the most valuable type-strain genomes for metagenomic binning, comparative biology and taxonomic classification.</title>
        <authorList>
            <person name="Goeker M."/>
        </authorList>
    </citation>
    <scope>NUCLEOTIDE SEQUENCE [LARGE SCALE GENOMIC DNA]</scope>
    <source>
        <strain evidence="12 13">DSM 18116</strain>
    </source>
</reference>
<keyword evidence="6 8" id="KW-0472">Membrane</keyword>
<dbReference type="GO" id="GO:0009279">
    <property type="term" value="C:cell outer membrane"/>
    <property type="evidence" value="ECO:0007669"/>
    <property type="project" value="UniProtKB-SubCell"/>
</dbReference>
<dbReference type="SUPFAM" id="SSF56935">
    <property type="entry name" value="Porins"/>
    <property type="match status" value="1"/>
</dbReference>
<evidence type="ECO:0000256" key="6">
    <source>
        <dbReference type="ARBA" id="ARBA00023136"/>
    </source>
</evidence>
<dbReference type="InterPro" id="IPR000531">
    <property type="entry name" value="Beta-barrel_TonB"/>
</dbReference>
<evidence type="ECO:0000256" key="7">
    <source>
        <dbReference type="ARBA" id="ARBA00023237"/>
    </source>
</evidence>
<gene>
    <name evidence="12" type="ORF">EV199_5299</name>
</gene>
<keyword evidence="2 8" id="KW-0813">Transport</keyword>
<organism evidence="12 13">
    <name type="scientific">Pseudobacter ginsenosidimutans</name>
    <dbReference type="NCBI Taxonomy" id="661488"/>
    <lineage>
        <taxon>Bacteria</taxon>
        <taxon>Pseudomonadati</taxon>
        <taxon>Bacteroidota</taxon>
        <taxon>Chitinophagia</taxon>
        <taxon>Chitinophagales</taxon>
        <taxon>Chitinophagaceae</taxon>
        <taxon>Pseudobacter</taxon>
    </lineage>
</organism>
<evidence type="ECO:0000313" key="12">
    <source>
        <dbReference type="EMBL" id="RZS66915.1"/>
    </source>
</evidence>
<keyword evidence="4 8" id="KW-0812">Transmembrane</keyword>
<dbReference type="InterPro" id="IPR023996">
    <property type="entry name" value="TonB-dep_OMP_SusC/RagA"/>
</dbReference>
<evidence type="ECO:0000256" key="3">
    <source>
        <dbReference type="ARBA" id="ARBA00022452"/>
    </source>
</evidence>
<keyword evidence="13" id="KW-1185">Reference proteome</keyword>
<evidence type="ECO:0000256" key="5">
    <source>
        <dbReference type="ARBA" id="ARBA00023077"/>
    </source>
</evidence>
<dbReference type="NCBIfam" id="TIGR04057">
    <property type="entry name" value="SusC_RagA_signa"/>
    <property type="match status" value="1"/>
</dbReference>